<evidence type="ECO:0008006" key="3">
    <source>
        <dbReference type="Google" id="ProtNLM"/>
    </source>
</evidence>
<name>A0ABQ0P463_9PROT</name>
<proteinExistence type="predicted"/>
<dbReference type="Gene3D" id="3.40.50.880">
    <property type="match status" value="1"/>
</dbReference>
<evidence type="ECO:0000313" key="2">
    <source>
        <dbReference type="Proteomes" id="UP001060895"/>
    </source>
</evidence>
<sequence>MLAKLGLLEDIPACTDLTTAPWVRDAGVTVLEQPFFARSTIATAGGCLAAHYLAAWVIARLDGLFTKSGPRLHRCRRVPRLGWSSAEGCKP</sequence>
<dbReference type="Proteomes" id="UP001060895">
    <property type="component" value="Unassembled WGS sequence"/>
</dbReference>
<organism evidence="1 2">
    <name type="scientific">Gluconacetobacter sacchari DSM 12717</name>
    <dbReference type="NCBI Taxonomy" id="1307940"/>
    <lineage>
        <taxon>Bacteria</taxon>
        <taxon>Pseudomonadati</taxon>
        <taxon>Pseudomonadota</taxon>
        <taxon>Alphaproteobacteria</taxon>
        <taxon>Acetobacterales</taxon>
        <taxon>Acetobacteraceae</taxon>
        <taxon>Gluconacetobacter</taxon>
    </lineage>
</organism>
<protein>
    <recommendedName>
        <fullName evidence="3">DJ-1/PfpI family protein</fullName>
    </recommendedName>
</protein>
<comment type="caution">
    <text evidence="1">The sequence shown here is derived from an EMBL/GenBank/DDBJ whole genome shotgun (WGS) entry which is preliminary data.</text>
</comment>
<dbReference type="EMBL" id="BAQP01000032">
    <property type="protein sequence ID" value="GBQ21159.1"/>
    <property type="molecule type" value="Genomic_DNA"/>
</dbReference>
<gene>
    <name evidence="1" type="ORF">AA12717_0791</name>
</gene>
<dbReference type="SUPFAM" id="SSF52317">
    <property type="entry name" value="Class I glutamine amidotransferase-like"/>
    <property type="match status" value="1"/>
</dbReference>
<evidence type="ECO:0000313" key="1">
    <source>
        <dbReference type="EMBL" id="GBQ21159.1"/>
    </source>
</evidence>
<reference evidence="1" key="1">
    <citation type="submission" date="2013-04" db="EMBL/GenBank/DDBJ databases">
        <title>The genome sequencing project of 58 acetic acid bacteria.</title>
        <authorList>
            <person name="Okamoto-Kainuma A."/>
            <person name="Ishikawa M."/>
            <person name="Umino S."/>
            <person name="Koizumi Y."/>
            <person name="Shiwa Y."/>
            <person name="Yoshikawa H."/>
            <person name="Matsutani M."/>
            <person name="Matsushita K."/>
        </authorList>
    </citation>
    <scope>NUCLEOTIDE SEQUENCE</scope>
    <source>
        <strain evidence="1">DSM 12717</strain>
    </source>
</reference>
<accession>A0ABQ0P463</accession>
<dbReference type="InterPro" id="IPR029062">
    <property type="entry name" value="Class_I_gatase-like"/>
</dbReference>
<dbReference type="RefSeq" id="WP_220794946.1">
    <property type="nucleotide sequence ID" value="NZ_BAQP01000032.1"/>
</dbReference>
<keyword evidence="2" id="KW-1185">Reference proteome</keyword>